<evidence type="ECO:0000256" key="1">
    <source>
        <dbReference type="SAM" id="MobiDB-lite"/>
    </source>
</evidence>
<feature type="region of interest" description="Disordered" evidence="1">
    <location>
        <begin position="55"/>
        <end position="100"/>
    </location>
</feature>
<gene>
    <name evidence="2" type="ORF">O181_082665</name>
</gene>
<organism evidence="2 3">
    <name type="scientific">Austropuccinia psidii MF-1</name>
    <dbReference type="NCBI Taxonomy" id="1389203"/>
    <lineage>
        <taxon>Eukaryota</taxon>
        <taxon>Fungi</taxon>
        <taxon>Dikarya</taxon>
        <taxon>Basidiomycota</taxon>
        <taxon>Pucciniomycotina</taxon>
        <taxon>Pucciniomycetes</taxon>
        <taxon>Pucciniales</taxon>
        <taxon>Sphaerophragmiaceae</taxon>
        <taxon>Austropuccinia</taxon>
    </lineage>
</organism>
<dbReference type="AlphaFoldDB" id="A0A9Q3IL24"/>
<sequence>MMTKPMISPKPNFNCRCDHPLQIFKIIHPRRSRREPSNRSLSLIKASTSFFAGKQEHQKEYSLPMEVEPSGTPSRRMKSASISDNHPNGSNNSGGVTIGGPNPRHSLAFELAAAMEPDQLDQSDILEKLGFGEDHDDDQVDAENFQDLADQGHIIYQQDEEYDDDFNNYNRAASHQDHQDSLPPNPLRPSYSRSTMASHSRNRNLSINASPLKSSFRESSHFTPTRSSRRVSRSTLNTLDFSPHPTFNLDLEDEMMENDEFEHVSRLNDDIQTDEEGSIYGSRRLLDHDADFDHQHGSDLLEAGLRSTAKFLNILKQSNIDSVVPVNAKTDHNQSASDRQVLVEKMISDMVRTMTEQSRDREAQIRELKEIDIALSRTDRRVLAELEALPVILDSQTLSSPNTTDKTESIDYIEPKIRDEIQIEESAQDEQDEFQTAAGSSTPLAHQISPCTSQEDLTPSGKMHIRNNIDMTPSKISALTLDSSLTPLDNIGQLKLVTTSLIDSLNQINEHTQISRQTQTDVTRKLKGVRTLVTNWKSDHESIENSKEFIHSWEIKHKINLIENEKKSIKGMFEVEINLLSNETEKLLNEAFLNATKLLQSNLA</sequence>
<evidence type="ECO:0000313" key="2">
    <source>
        <dbReference type="EMBL" id="MBW0542950.1"/>
    </source>
</evidence>
<evidence type="ECO:0000313" key="3">
    <source>
        <dbReference type="Proteomes" id="UP000765509"/>
    </source>
</evidence>
<reference evidence="2" key="1">
    <citation type="submission" date="2021-03" db="EMBL/GenBank/DDBJ databases">
        <title>Draft genome sequence of rust myrtle Austropuccinia psidii MF-1, a brazilian biotype.</title>
        <authorList>
            <person name="Quecine M.C."/>
            <person name="Pachon D.M.R."/>
            <person name="Bonatelli M.L."/>
            <person name="Correr F.H."/>
            <person name="Franceschini L.M."/>
            <person name="Leite T.F."/>
            <person name="Margarido G.R.A."/>
            <person name="Almeida C.A."/>
            <person name="Ferrarezi J.A."/>
            <person name="Labate C.A."/>
        </authorList>
    </citation>
    <scope>NUCLEOTIDE SEQUENCE</scope>
    <source>
        <strain evidence="2">MF-1</strain>
    </source>
</reference>
<dbReference type="EMBL" id="AVOT02047669">
    <property type="protein sequence ID" value="MBW0542950.1"/>
    <property type="molecule type" value="Genomic_DNA"/>
</dbReference>
<feature type="region of interest" description="Disordered" evidence="1">
    <location>
        <begin position="429"/>
        <end position="448"/>
    </location>
</feature>
<name>A0A9Q3IL24_9BASI</name>
<keyword evidence="3" id="KW-1185">Reference proteome</keyword>
<protein>
    <submittedName>
        <fullName evidence="2">Uncharacterized protein</fullName>
    </submittedName>
</protein>
<feature type="compositionally biased region" description="Polar residues" evidence="1">
    <location>
        <begin position="437"/>
        <end position="448"/>
    </location>
</feature>
<feature type="compositionally biased region" description="Polar residues" evidence="1">
    <location>
        <begin position="191"/>
        <end position="213"/>
    </location>
</feature>
<accession>A0A9Q3IL24</accession>
<dbReference type="Proteomes" id="UP000765509">
    <property type="component" value="Unassembled WGS sequence"/>
</dbReference>
<proteinExistence type="predicted"/>
<feature type="compositionally biased region" description="Polar residues" evidence="1">
    <location>
        <begin position="80"/>
        <end position="95"/>
    </location>
</feature>
<dbReference type="OrthoDB" id="3364905at2759"/>
<feature type="region of interest" description="Disordered" evidence="1">
    <location>
        <begin position="167"/>
        <end position="237"/>
    </location>
</feature>
<comment type="caution">
    <text evidence="2">The sequence shown here is derived from an EMBL/GenBank/DDBJ whole genome shotgun (WGS) entry which is preliminary data.</text>
</comment>